<reference evidence="4" key="1">
    <citation type="submission" date="2010-07" db="EMBL/GenBank/DDBJ databases">
        <title>The genome sequence of Gaeumannomyces graminis var. tritici strain R3-111a-1.</title>
        <authorList>
            <consortium name="The Broad Institute Genome Sequencing Platform"/>
            <person name="Ma L.-J."/>
            <person name="Dead R."/>
            <person name="Young S."/>
            <person name="Zeng Q."/>
            <person name="Koehrsen M."/>
            <person name="Alvarado L."/>
            <person name="Berlin A."/>
            <person name="Chapman S.B."/>
            <person name="Chen Z."/>
            <person name="Freedman E."/>
            <person name="Gellesch M."/>
            <person name="Goldberg J."/>
            <person name="Griggs A."/>
            <person name="Gujja S."/>
            <person name="Heilman E.R."/>
            <person name="Heiman D."/>
            <person name="Hepburn T."/>
            <person name="Howarth C."/>
            <person name="Jen D."/>
            <person name="Larson L."/>
            <person name="Mehta T."/>
            <person name="Neiman D."/>
            <person name="Pearson M."/>
            <person name="Roberts A."/>
            <person name="Saif S."/>
            <person name="Shea T."/>
            <person name="Shenoy N."/>
            <person name="Sisk P."/>
            <person name="Stolte C."/>
            <person name="Sykes S."/>
            <person name="Walk T."/>
            <person name="White J."/>
            <person name="Yandava C."/>
            <person name="Haas B."/>
            <person name="Nusbaum C."/>
            <person name="Birren B."/>
        </authorList>
    </citation>
    <scope>NUCLEOTIDE SEQUENCE [LARGE SCALE GENOMIC DNA]</scope>
    <source>
        <strain evidence="4">R3-111a-1</strain>
    </source>
</reference>
<dbReference type="Pfam" id="PF07859">
    <property type="entry name" value="Abhydrolase_3"/>
    <property type="match status" value="1"/>
</dbReference>
<dbReference type="EnsemblFungi" id="EJT69826">
    <property type="protein sequence ID" value="EJT69826"/>
    <property type="gene ID" value="GGTG_12709"/>
</dbReference>
<keyword evidence="4" id="KW-1185">Reference proteome</keyword>
<evidence type="ECO:0000313" key="2">
    <source>
        <dbReference type="EMBL" id="EJT69826.1"/>
    </source>
</evidence>
<dbReference type="Gene3D" id="3.40.50.1820">
    <property type="entry name" value="alpha/beta hydrolase"/>
    <property type="match status" value="1"/>
</dbReference>
<gene>
    <name evidence="3" type="primary">20353167</name>
    <name evidence="2" type="ORF">GGTG_12709</name>
</gene>
<dbReference type="PANTHER" id="PTHR23024">
    <property type="entry name" value="ARYLACETAMIDE DEACETYLASE"/>
    <property type="match status" value="1"/>
</dbReference>
<reference evidence="2" key="3">
    <citation type="submission" date="2010-09" db="EMBL/GenBank/DDBJ databases">
        <title>Annotation of Gaeumannomyces graminis var. tritici R3-111a-1.</title>
        <authorList>
            <consortium name="The Broad Institute Genome Sequencing Platform"/>
            <person name="Ma L.-J."/>
            <person name="Dead R."/>
            <person name="Young S.K."/>
            <person name="Zeng Q."/>
            <person name="Gargeya S."/>
            <person name="Fitzgerald M."/>
            <person name="Haas B."/>
            <person name="Abouelleil A."/>
            <person name="Alvarado L."/>
            <person name="Arachchi H.M."/>
            <person name="Berlin A."/>
            <person name="Brown A."/>
            <person name="Chapman S.B."/>
            <person name="Chen Z."/>
            <person name="Dunbar C."/>
            <person name="Freedman E."/>
            <person name="Gearin G."/>
            <person name="Gellesch M."/>
            <person name="Goldberg J."/>
            <person name="Griggs A."/>
            <person name="Gujja S."/>
            <person name="Heiman D."/>
            <person name="Howarth C."/>
            <person name="Larson L."/>
            <person name="Lui A."/>
            <person name="MacDonald P.J.P."/>
            <person name="Mehta T."/>
            <person name="Montmayeur A."/>
            <person name="Murphy C."/>
            <person name="Neiman D."/>
            <person name="Pearson M."/>
            <person name="Priest M."/>
            <person name="Roberts A."/>
            <person name="Saif S."/>
            <person name="Shea T."/>
            <person name="Shenoy N."/>
            <person name="Sisk P."/>
            <person name="Stolte C."/>
            <person name="Sykes S."/>
            <person name="Yandava C."/>
            <person name="Wortman J."/>
            <person name="Nusbaum C."/>
            <person name="Birren B."/>
        </authorList>
    </citation>
    <scope>NUCLEOTIDE SEQUENCE</scope>
    <source>
        <strain evidence="2">R3-111a-1</strain>
    </source>
</reference>
<organism evidence="2">
    <name type="scientific">Gaeumannomyces tritici (strain R3-111a-1)</name>
    <name type="common">Wheat and barley take-all root rot fungus</name>
    <name type="synonym">Gaeumannomyces graminis var. tritici</name>
    <dbReference type="NCBI Taxonomy" id="644352"/>
    <lineage>
        <taxon>Eukaryota</taxon>
        <taxon>Fungi</taxon>
        <taxon>Dikarya</taxon>
        <taxon>Ascomycota</taxon>
        <taxon>Pezizomycotina</taxon>
        <taxon>Sordariomycetes</taxon>
        <taxon>Sordariomycetidae</taxon>
        <taxon>Magnaporthales</taxon>
        <taxon>Magnaporthaceae</taxon>
        <taxon>Gaeumannomyces</taxon>
    </lineage>
</organism>
<evidence type="ECO:0000313" key="4">
    <source>
        <dbReference type="Proteomes" id="UP000006039"/>
    </source>
</evidence>
<dbReference type="SUPFAM" id="SSF53474">
    <property type="entry name" value="alpha/beta-Hydrolases"/>
    <property type="match status" value="1"/>
</dbReference>
<dbReference type="Proteomes" id="UP000006039">
    <property type="component" value="Unassembled WGS sequence"/>
</dbReference>
<dbReference type="GO" id="GO:0016787">
    <property type="term" value="F:hydrolase activity"/>
    <property type="evidence" value="ECO:0007669"/>
    <property type="project" value="InterPro"/>
</dbReference>
<dbReference type="GeneID" id="20353167"/>
<dbReference type="InterPro" id="IPR029058">
    <property type="entry name" value="AB_hydrolase_fold"/>
</dbReference>
<dbReference type="HOGENOM" id="CLU_012494_6_3_1"/>
<dbReference type="AlphaFoldDB" id="J3PGS9"/>
<dbReference type="InterPro" id="IPR013094">
    <property type="entry name" value="AB_hydrolase_3"/>
</dbReference>
<reference evidence="2" key="2">
    <citation type="submission" date="2010-07" db="EMBL/GenBank/DDBJ databases">
        <authorList>
            <consortium name="The Broad Institute Genome Sequencing Platform"/>
            <consortium name="Broad Institute Genome Sequencing Center for Infectious Disease"/>
            <person name="Ma L.-J."/>
            <person name="Dead R."/>
            <person name="Young S."/>
            <person name="Zeng Q."/>
            <person name="Koehrsen M."/>
            <person name="Alvarado L."/>
            <person name="Berlin A."/>
            <person name="Chapman S.B."/>
            <person name="Chen Z."/>
            <person name="Freedman E."/>
            <person name="Gellesch M."/>
            <person name="Goldberg J."/>
            <person name="Griggs A."/>
            <person name="Gujja S."/>
            <person name="Heilman E.R."/>
            <person name="Heiman D."/>
            <person name="Hepburn T."/>
            <person name="Howarth C."/>
            <person name="Jen D."/>
            <person name="Larson L."/>
            <person name="Mehta T."/>
            <person name="Neiman D."/>
            <person name="Pearson M."/>
            <person name="Roberts A."/>
            <person name="Saif S."/>
            <person name="Shea T."/>
            <person name="Shenoy N."/>
            <person name="Sisk P."/>
            <person name="Stolte C."/>
            <person name="Sykes S."/>
            <person name="Walk T."/>
            <person name="White J."/>
            <person name="Yandava C."/>
            <person name="Haas B."/>
            <person name="Nusbaum C."/>
            <person name="Birren B."/>
        </authorList>
    </citation>
    <scope>NUCLEOTIDE SEQUENCE</scope>
    <source>
        <strain evidence="2">R3-111a-1</strain>
    </source>
</reference>
<protein>
    <recommendedName>
        <fullName evidence="1">Alpha/beta hydrolase fold-3 domain-containing protein</fullName>
    </recommendedName>
</protein>
<sequence>MEAMTRVADGPGASDTDGLEDKRAAMVAWQEAAIAALGPVPDEVQEYWTTIITEDGFESKTLVIRPKPTIHNHADVPEDSDPAPRRPLIVLFHGGGFALGTPAMMTRPGRELAERLGAVVVAPTYRRVPEHAWPGPSRSAWAVLAWLAEHAERELGASLDRGFVVGGFSAGASLATICAGVSLLPADHDLLTSDGGFNNRLARPITGVFANCPMLLTEDIVPAEHRGLWRSRVENRDAQGLDSEGVELIWRVMNPDFYSPWTSPFSGWLRPDGGSGDEAVPVGIPHYIQVGRLDCLRDDGVVLYEALTSRGVTTRIDIFEKDGHTGWCALPFESHSKNPTVEEATMAGFSWLLENV</sequence>
<dbReference type="RefSeq" id="XP_009228874.1">
    <property type="nucleotide sequence ID" value="XM_009230610.1"/>
</dbReference>
<name>J3PGS9_GAET3</name>
<dbReference type="PANTHER" id="PTHR23024:SF24">
    <property type="entry name" value="ALPHA_BETA HYDROLASE FOLD-3 DOMAIN-CONTAINING PROTEIN"/>
    <property type="match status" value="1"/>
</dbReference>
<dbReference type="eggNOG" id="KOG1515">
    <property type="taxonomic scope" value="Eukaryota"/>
</dbReference>
<accession>J3PGS9</accession>
<reference evidence="3" key="5">
    <citation type="submission" date="2018-04" db="UniProtKB">
        <authorList>
            <consortium name="EnsemblFungi"/>
        </authorList>
    </citation>
    <scope>IDENTIFICATION</scope>
    <source>
        <strain evidence="3">R3-111a-1</strain>
    </source>
</reference>
<feature type="domain" description="Alpha/beta hydrolase fold-3" evidence="1">
    <location>
        <begin position="89"/>
        <end position="324"/>
    </location>
</feature>
<dbReference type="EMBL" id="GL385403">
    <property type="protein sequence ID" value="EJT69826.1"/>
    <property type="molecule type" value="Genomic_DNA"/>
</dbReference>
<proteinExistence type="predicted"/>
<reference evidence="3" key="4">
    <citation type="journal article" date="2015" name="G3 (Bethesda)">
        <title>Genome sequences of three phytopathogenic species of the Magnaporthaceae family of fungi.</title>
        <authorList>
            <person name="Okagaki L.H."/>
            <person name="Nunes C.C."/>
            <person name="Sailsbery J."/>
            <person name="Clay B."/>
            <person name="Brown D."/>
            <person name="John T."/>
            <person name="Oh Y."/>
            <person name="Young N."/>
            <person name="Fitzgerald M."/>
            <person name="Haas B.J."/>
            <person name="Zeng Q."/>
            <person name="Young S."/>
            <person name="Adiconis X."/>
            <person name="Fan L."/>
            <person name="Levin J.Z."/>
            <person name="Mitchell T.K."/>
            <person name="Okubara P.A."/>
            <person name="Farman M.L."/>
            <person name="Kohn L.M."/>
            <person name="Birren B."/>
            <person name="Ma L.-J."/>
            <person name="Dean R.A."/>
        </authorList>
    </citation>
    <scope>NUCLEOTIDE SEQUENCE</scope>
    <source>
        <strain evidence="3">R3-111a-1</strain>
    </source>
</reference>
<evidence type="ECO:0000259" key="1">
    <source>
        <dbReference type="Pfam" id="PF07859"/>
    </source>
</evidence>
<dbReference type="OrthoDB" id="408631at2759"/>
<dbReference type="STRING" id="644352.J3PGS9"/>
<dbReference type="InterPro" id="IPR050466">
    <property type="entry name" value="Carboxylest/Gibb_receptor"/>
</dbReference>
<dbReference type="VEuPathDB" id="FungiDB:GGTG_12709"/>
<evidence type="ECO:0000313" key="3">
    <source>
        <dbReference type="EnsemblFungi" id="EJT69826"/>
    </source>
</evidence>